<sequence>MGDYCYLRMFSTGNSLNEIAPPPPSGNDNNHSSNHQILSTGFTDGICLVLGLILGLYCRVAALVGFVLLKSSAAKENDSIATPTTKLKKTTGDLEAGEVSVQPFEGSHAEDVVMDVRGGIGTEGELTSLESTISQVTPSGAQDEITGSEIGMVHVNEEALAEGDRIVEVPVDVVDGALVEVNGIAGGGGEAFVAFPLGVDVFDMRNLSQAQYLSFMGSFPALENGSLNDW</sequence>
<keyword evidence="1" id="KW-1133">Transmembrane helix</keyword>
<dbReference type="Proteomes" id="UP000006727">
    <property type="component" value="Chromosome 7"/>
</dbReference>
<proteinExistence type="predicted"/>
<reference evidence="2" key="3">
    <citation type="submission" date="2020-12" db="UniProtKB">
        <authorList>
            <consortium name="EnsemblPlants"/>
        </authorList>
    </citation>
    <scope>IDENTIFICATION</scope>
</reference>
<keyword evidence="3" id="KW-1185">Reference proteome</keyword>
<evidence type="ECO:0000313" key="3">
    <source>
        <dbReference type="Proteomes" id="UP000006727"/>
    </source>
</evidence>
<keyword evidence="1" id="KW-0472">Membrane</keyword>
<name>A0A7I4E897_PHYPA</name>
<evidence type="ECO:0000313" key="2">
    <source>
        <dbReference type="EnsemblPlants" id="Pp3c7_3670V3.3"/>
    </source>
</evidence>
<evidence type="ECO:0000256" key="1">
    <source>
        <dbReference type="SAM" id="Phobius"/>
    </source>
</evidence>
<organism evidence="2 3">
    <name type="scientific">Physcomitrium patens</name>
    <name type="common">Spreading-leaved earth moss</name>
    <name type="synonym">Physcomitrella patens</name>
    <dbReference type="NCBI Taxonomy" id="3218"/>
    <lineage>
        <taxon>Eukaryota</taxon>
        <taxon>Viridiplantae</taxon>
        <taxon>Streptophyta</taxon>
        <taxon>Embryophyta</taxon>
        <taxon>Bryophyta</taxon>
        <taxon>Bryophytina</taxon>
        <taxon>Bryopsida</taxon>
        <taxon>Funariidae</taxon>
        <taxon>Funariales</taxon>
        <taxon>Funariaceae</taxon>
        <taxon>Physcomitrium</taxon>
    </lineage>
</organism>
<reference evidence="2 3" key="1">
    <citation type="journal article" date="2008" name="Science">
        <title>The Physcomitrella genome reveals evolutionary insights into the conquest of land by plants.</title>
        <authorList>
            <person name="Rensing S."/>
            <person name="Lang D."/>
            <person name="Zimmer A."/>
            <person name="Terry A."/>
            <person name="Salamov A."/>
            <person name="Shapiro H."/>
            <person name="Nishiyama T."/>
            <person name="Perroud P.-F."/>
            <person name="Lindquist E."/>
            <person name="Kamisugi Y."/>
            <person name="Tanahashi T."/>
            <person name="Sakakibara K."/>
            <person name="Fujita T."/>
            <person name="Oishi K."/>
            <person name="Shin-I T."/>
            <person name="Kuroki Y."/>
            <person name="Toyoda A."/>
            <person name="Suzuki Y."/>
            <person name="Hashimoto A."/>
            <person name="Yamaguchi K."/>
            <person name="Sugano A."/>
            <person name="Kohara Y."/>
            <person name="Fujiyama A."/>
            <person name="Anterola A."/>
            <person name="Aoki S."/>
            <person name="Ashton N."/>
            <person name="Barbazuk W.B."/>
            <person name="Barker E."/>
            <person name="Bennetzen J."/>
            <person name="Bezanilla M."/>
            <person name="Blankenship R."/>
            <person name="Cho S.H."/>
            <person name="Dutcher S."/>
            <person name="Estelle M."/>
            <person name="Fawcett J.A."/>
            <person name="Gundlach H."/>
            <person name="Hanada K."/>
            <person name="Heyl A."/>
            <person name="Hicks K.A."/>
            <person name="Hugh J."/>
            <person name="Lohr M."/>
            <person name="Mayer K."/>
            <person name="Melkozernov A."/>
            <person name="Murata T."/>
            <person name="Nelson D."/>
            <person name="Pils B."/>
            <person name="Prigge M."/>
            <person name="Reiss B."/>
            <person name="Renner T."/>
            <person name="Rombauts S."/>
            <person name="Rushton P."/>
            <person name="Sanderfoot A."/>
            <person name="Schween G."/>
            <person name="Shiu S.-H."/>
            <person name="Stueber K."/>
            <person name="Theodoulou F.L."/>
            <person name="Tu H."/>
            <person name="Van de Peer Y."/>
            <person name="Verrier P.J."/>
            <person name="Waters E."/>
            <person name="Wood A."/>
            <person name="Yang L."/>
            <person name="Cove D."/>
            <person name="Cuming A."/>
            <person name="Hasebe M."/>
            <person name="Lucas S."/>
            <person name="Mishler D.B."/>
            <person name="Reski R."/>
            <person name="Grigoriev I."/>
            <person name="Quatrano R.S."/>
            <person name="Boore J.L."/>
        </authorList>
    </citation>
    <scope>NUCLEOTIDE SEQUENCE [LARGE SCALE GENOMIC DNA]</scope>
    <source>
        <strain evidence="2 3">cv. Gransden 2004</strain>
    </source>
</reference>
<dbReference type="AlphaFoldDB" id="A0A7I4E897"/>
<dbReference type="Gramene" id="Pp3c7_3670V3.3">
    <property type="protein sequence ID" value="Pp3c7_3670V3.3"/>
    <property type="gene ID" value="Pp3c7_3670"/>
</dbReference>
<dbReference type="EnsemblPlants" id="Pp3c7_3670V3.3">
    <property type="protein sequence ID" value="Pp3c7_3670V3.3"/>
    <property type="gene ID" value="Pp3c7_3670"/>
</dbReference>
<reference evidence="2 3" key="2">
    <citation type="journal article" date="2018" name="Plant J.">
        <title>The Physcomitrella patens chromosome-scale assembly reveals moss genome structure and evolution.</title>
        <authorList>
            <person name="Lang D."/>
            <person name="Ullrich K.K."/>
            <person name="Murat F."/>
            <person name="Fuchs J."/>
            <person name="Jenkins J."/>
            <person name="Haas F.B."/>
            <person name="Piednoel M."/>
            <person name="Gundlach H."/>
            <person name="Van Bel M."/>
            <person name="Meyberg R."/>
            <person name="Vives C."/>
            <person name="Morata J."/>
            <person name="Symeonidi A."/>
            <person name="Hiss M."/>
            <person name="Muchero W."/>
            <person name="Kamisugi Y."/>
            <person name="Saleh O."/>
            <person name="Blanc G."/>
            <person name="Decker E.L."/>
            <person name="van Gessel N."/>
            <person name="Grimwood J."/>
            <person name="Hayes R.D."/>
            <person name="Graham S.W."/>
            <person name="Gunter L.E."/>
            <person name="McDaniel S.F."/>
            <person name="Hoernstein S.N.W."/>
            <person name="Larsson A."/>
            <person name="Li F.W."/>
            <person name="Perroud P.F."/>
            <person name="Phillips J."/>
            <person name="Ranjan P."/>
            <person name="Rokshar D.S."/>
            <person name="Rothfels C.J."/>
            <person name="Schneider L."/>
            <person name="Shu S."/>
            <person name="Stevenson D.W."/>
            <person name="Thummler F."/>
            <person name="Tillich M."/>
            <person name="Villarreal Aguilar J.C."/>
            <person name="Widiez T."/>
            <person name="Wong G.K."/>
            <person name="Wymore A."/>
            <person name="Zhang Y."/>
            <person name="Zimmer A.D."/>
            <person name="Quatrano R.S."/>
            <person name="Mayer K.F.X."/>
            <person name="Goodstein D."/>
            <person name="Casacuberta J.M."/>
            <person name="Vandepoele K."/>
            <person name="Reski R."/>
            <person name="Cuming A.C."/>
            <person name="Tuskan G.A."/>
            <person name="Maumus F."/>
            <person name="Salse J."/>
            <person name="Schmutz J."/>
            <person name="Rensing S.A."/>
        </authorList>
    </citation>
    <scope>NUCLEOTIDE SEQUENCE [LARGE SCALE GENOMIC DNA]</scope>
    <source>
        <strain evidence="2 3">cv. Gransden 2004</strain>
    </source>
</reference>
<accession>A0A7I4E897</accession>
<keyword evidence="1" id="KW-0812">Transmembrane</keyword>
<dbReference type="EMBL" id="ABEU02000007">
    <property type="status" value="NOT_ANNOTATED_CDS"/>
    <property type="molecule type" value="Genomic_DNA"/>
</dbReference>
<protein>
    <submittedName>
        <fullName evidence="2">Uncharacterized protein</fullName>
    </submittedName>
</protein>
<gene>
    <name evidence="2" type="primary">LOC112284339</name>
</gene>
<feature type="transmembrane region" description="Helical" evidence="1">
    <location>
        <begin position="48"/>
        <end position="69"/>
    </location>
</feature>